<dbReference type="AlphaFoldDB" id="A0A699IPV6"/>
<gene>
    <name evidence="1" type="ORF">Tci_553273</name>
</gene>
<protein>
    <recommendedName>
        <fullName evidence="2">SHSP domain-containing protein</fullName>
    </recommendedName>
</protein>
<evidence type="ECO:0008006" key="2">
    <source>
        <dbReference type="Google" id="ProtNLM"/>
    </source>
</evidence>
<sequence>MSWLRKVVGINRSVLLRYLNPSDSPLRYLNRNHHTDSSGDYHVLRYVNTNEDGSIREENIIHRFLKYPLFMLEKQDIRDSERMNQLKSSNAKMIWATNLKENAESLCLYIPMPGVLKEEDVKVSVEHKSIIIKAQVDPELEATIGFNN</sequence>
<reference evidence="1" key="1">
    <citation type="journal article" date="2019" name="Sci. Rep.">
        <title>Draft genome of Tanacetum cinerariifolium, the natural source of mosquito coil.</title>
        <authorList>
            <person name="Yamashiro T."/>
            <person name="Shiraishi A."/>
            <person name="Satake H."/>
            <person name="Nakayama K."/>
        </authorList>
    </citation>
    <scope>NUCLEOTIDE SEQUENCE</scope>
</reference>
<accession>A0A699IPV6</accession>
<name>A0A699IPV6_TANCI</name>
<proteinExistence type="predicted"/>
<organism evidence="1">
    <name type="scientific">Tanacetum cinerariifolium</name>
    <name type="common">Dalmatian daisy</name>
    <name type="synonym">Chrysanthemum cinerariifolium</name>
    <dbReference type="NCBI Taxonomy" id="118510"/>
    <lineage>
        <taxon>Eukaryota</taxon>
        <taxon>Viridiplantae</taxon>
        <taxon>Streptophyta</taxon>
        <taxon>Embryophyta</taxon>
        <taxon>Tracheophyta</taxon>
        <taxon>Spermatophyta</taxon>
        <taxon>Magnoliopsida</taxon>
        <taxon>eudicotyledons</taxon>
        <taxon>Gunneridae</taxon>
        <taxon>Pentapetalae</taxon>
        <taxon>asterids</taxon>
        <taxon>campanulids</taxon>
        <taxon>Asterales</taxon>
        <taxon>Asteraceae</taxon>
        <taxon>Asteroideae</taxon>
        <taxon>Anthemideae</taxon>
        <taxon>Anthemidinae</taxon>
        <taxon>Tanacetum</taxon>
    </lineage>
</organism>
<dbReference type="SUPFAM" id="SSF49764">
    <property type="entry name" value="HSP20-like chaperones"/>
    <property type="match status" value="1"/>
</dbReference>
<feature type="non-terminal residue" evidence="1">
    <location>
        <position position="148"/>
    </location>
</feature>
<dbReference type="InterPro" id="IPR008978">
    <property type="entry name" value="HSP20-like_chaperone"/>
</dbReference>
<dbReference type="EMBL" id="BKCJ010327024">
    <property type="protein sequence ID" value="GEZ81300.1"/>
    <property type="molecule type" value="Genomic_DNA"/>
</dbReference>
<dbReference type="CDD" id="cd00298">
    <property type="entry name" value="ACD_sHsps_p23-like"/>
    <property type="match status" value="1"/>
</dbReference>
<evidence type="ECO:0000313" key="1">
    <source>
        <dbReference type="EMBL" id="GEZ81300.1"/>
    </source>
</evidence>
<comment type="caution">
    <text evidence="1">The sequence shown here is derived from an EMBL/GenBank/DDBJ whole genome shotgun (WGS) entry which is preliminary data.</text>
</comment>